<evidence type="ECO:0000313" key="1">
    <source>
        <dbReference type="EMBL" id="CEM41314.1"/>
    </source>
</evidence>
<sequence>MAVKDEAAVLKAVDGFQEELEVSAVLGMVRSGPHIRGLSAWGVRAGSCEVGIFDVGKEEGSEGVEFGKGESNAQRNAETLLGCCDVGNGNVRPAVEAGGAVSIETGLENALMVLQVTNVDRDVCSGIAAGIRGGRRGSKGSRVNGGVKRGAVLRFSSGYGEGSKLGKDWDTPEGVGGGSAGDRECGGMRRASKAMIQMSGLWEGGCWCWYRTRCPVGRRHMGANVWFFRAPCLRELYAWTSRSFVFSSIPTTFPKKRFYVSGTSQMIISP</sequence>
<accession>A0A0G4HBE7</accession>
<name>A0A0G4HBE7_9ALVE</name>
<reference evidence="1" key="1">
    <citation type="submission" date="2014-11" db="EMBL/GenBank/DDBJ databases">
        <authorList>
            <person name="Otto D Thomas"/>
            <person name="Naeem Raeece"/>
        </authorList>
    </citation>
    <scope>NUCLEOTIDE SEQUENCE</scope>
</reference>
<dbReference type="AlphaFoldDB" id="A0A0G4HBE7"/>
<gene>
    <name evidence="1" type="ORF">Cvel_25946</name>
</gene>
<dbReference type="EMBL" id="CDMZ01002209">
    <property type="protein sequence ID" value="CEM41314.1"/>
    <property type="molecule type" value="Genomic_DNA"/>
</dbReference>
<dbReference type="VEuPathDB" id="CryptoDB:Cvel_25946"/>
<protein>
    <submittedName>
        <fullName evidence="1">Uncharacterized protein</fullName>
    </submittedName>
</protein>
<proteinExistence type="predicted"/>
<organism evidence="1">
    <name type="scientific">Chromera velia CCMP2878</name>
    <dbReference type="NCBI Taxonomy" id="1169474"/>
    <lineage>
        <taxon>Eukaryota</taxon>
        <taxon>Sar</taxon>
        <taxon>Alveolata</taxon>
        <taxon>Colpodellida</taxon>
        <taxon>Chromeraceae</taxon>
        <taxon>Chromera</taxon>
    </lineage>
</organism>